<protein>
    <recommendedName>
        <fullName evidence="2">DUF4401 domain-containing protein</fullName>
    </recommendedName>
</protein>
<evidence type="ECO:0000256" key="1">
    <source>
        <dbReference type="SAM" id="Phobius"/>
    </source>
</evidence>
<feature type="transmembrane region" description="Helical" evidence="1">
    <location>
        <begin position="336"/>
        <end position="357"/>
    </location>
</feature>
<dbReference type="InterPro" id="IPR025513">
    <property type="entry name" value="DUF4401"/>
</dbReference>
<dbReference type="Pfam" id="PF14351">
    <property type="entry name" value="DUF4401"/>
    <property type="match status" value="1"/>
</dbReference>
<accession>A0A127Q6T0</accession>
<sequence length="362" mass="40188">MSQPTNQIAGWDDLIAGLRESGSLRREAVLPEHDNALPWSVMILQTIAAWIAAALLVGAVIVPAFLARNESAWIVCGVLLIAAATAVMRLNRQSFFLPQMAVPVAIAGAILIGAGLKPDSWELTTFVLALILFALSGHRLLRFIAAGTMLAVLWYWMTPWVGRYHYGLREQVTWLWQLAPLRNLLFSLALWWLWTHPLKLFGLGPAVWQPVRHALLWFWLGVQVWQAFDWDLLLETRVGLDSWLAPNGIWLARRLLDLLPLLLAVFLTLRRNPGLAARVWPLAVLLPLCVLSPALATAALVLWVGLAEGRGYLTALGIAAALASFGAFYYNLHWPLLHKGLLLMASGAVLLGVWLFMSRRTA</sequence>
<dbReference type="PATRIC" id="fig|279113.9.peg.3366"/>
<keyword evidence="1" id="KW-0812">Transmembrane</keyword>
<proteinExistence type="predicted"/>
<gene>
    <name evidence="3" type="ORF">CPter91_3408</name>
</gene>
<dbReference type="AlphaFoldDB" id="A0A127Q6T0"/>
<feature type="transmembrane region" description="Helical" evidence="1">
    <location>
        <begin position="39"/>
        <end position="65"/>
    </location>
</feature>
<dbReference type="KEGG" id="cpra:CPter91_3408"/>
<name>A0A127Q6T0_9BURK</name>
<feature type="transmembrane region" description="Helical" evidence="1">
    <location>
        <begin position="279"/>
        <end position="304"/>
    </location>
</feature>
<dbReference type="RefSeq" id="WP_061941844.1">
    <property type="nucleotide sequence ID" value="NZ_CP013234.1"/>
</dbReference>
<dbReference type="EMBL" id="CP013234">
    <property type="protein sequence ID" value="AMP05734.1"/>
    <property type="molecule type" value="Genomic_DNA"/>
</dbReference>
<feature type="transmembrane region" description="Helical" evidence="1">
    <location>
        <begin position="174"/>
        <end position="194"/>
    </location>
</feature>
<evidence type="ECO:0000313" key="4">
    <source>
        <dbReference type="Proteomes" id="UP000074561"/>
    </source>
</evidence>
<evidence type="ECO:0000259" key="2">
    <source>
        <dbReference type="Pfam" id="PF14351"/>
    </source>
</evidence>
<feature type="domain" description="DUF4401" evidence="2">
    <location>
        <begin position="38"/>
        <end position="359"/>
    </location>
</feature>
<dbReference type="STRING" id="279113.CPter91_3408"/>
<feature type="transmembrane region" description="Helical" evidence="1">
    <location>
        <begin position="121"/>
        <end position="137"/>
    </location>
</feature>
<feature type="transmembrane region" description="Helical" evidence="1">
    <location>
        <begin position="311"/>
        <end position="330"/>
    </location>
</feature>
<reference evidence="3 4" key="1">
    <citation type="submission" date="2015-11" db="EMBL/GenBank/DDBJ databases">
        <title>Exploring the genomic traits of fungus-feeding bacterial genus Collimonas.</title>
        <authorList>
            <person name="Song C."/>
            <person name="Schmidt R."/>
            <person name="de Jager V."/>
            <person name="Krzyzanowska D."/>
            <person name="Jongedijk E."/>
            <person name="Cankar K."/>
            <person name="Beekwilder J."/>
            <person name="van Veen A."/>
            <person name="de Boer W."/>
            <person name="van Veen J.A."/>
            <person name="Garbeva P."/>
        </authorList>
    </citation>
    <scope>NUCLEOTIDE SEQUENCE [LARGE SCALE GENOMIC DNA]</scope>
    <source>
        <strain evidence="3 4">Ter91</strain>
    </source>
</reference>
<feature type="transmembrane region" description="Helical" evidence="1">
    <location>
        <begin position="72"/>
        <end position="90"/>
    </location>
</feature>
<feature type="transmembrane region" description="Helical" evidence="1">
    <location>
        <begin position="143"/>
        <end position="162"/>
    </location>
</feature>
<dbReference type="Proteomes" id="UP000074561">
    <property type="component" value="Chromosome"/>
</dbReference>
<keyword evidence="1" id="KW-0472">Membrane</keyword>
<evidence type="ECO:0000313" key="3">
    <source>
        <dbReference type="EMBL" id="AMP05734.1"/>
    </source>
</evidence>
<keyword evidence="1" id="KW-1133">Transmembrane helix</keyword>
<feature type="transmembrane region" description="Helical" evidence="1">
    <location>
        <begin position="96"/>
        <end position="114"/>
    </location>
</feature>
<organism evidence="3 4">
    <name type="scientific">Collimonas pratensis</name>
    <dbReference type="NCBI Taxonomy" id="279113"/>
    <lineage>
        <taxon>Bacteria</taxon>
        <taxon>Pseudomonadati</taxon>
        <taxon>Pseudomonadota</taxon>
        <taxon>Betaproteobacteria</taxon>
        <taxon>Burkholderiales</taxon>
        <taxon>Oxalobacteraceae</taxon>
        <taxon>Collimonas</taxon>
    </lineage>
</organism>